<name>A0ABS6IE36_9HYPH</name>
<reference evidence="1 2" key="1">
    <citation type="submission" date="2021-06" db="EMBL/GenBank/DDBJ databases">
        <authorList>
            <person name="Lee D.H."/>
        </authorList>
    </citation>
    <scope>NUCLEOTIDE SEQUENCE [LARGE SCALE GENOMIC DNA]</scope>
    <source>
        <strain evidence="1 2">MMS21-HV4-11</strain>
    </source>
</reference>
<sequence length="120" mass="12402">MTMPKNISTLIWSAVGGAVLCMVIGFTWGGWVTGGTARKDSASAVRDAVVVALAPICVDRFSRQDDAAGKIAELTKASTWDRGNVVAKSGFATMPGAKDADSDVARACAEMLASPPTPKT</sequence>
<evidence type="ECO:0000313" key="2">
    <source>
        <dbReference type="Proteomes" id="UP000727907"/>
    </source>
</evidence>
<comment type="caution">
    <text evidence="1">The sequence shown here is derived from an EMBL/GenBank/DDBJ whole genome shotgun (WGS) entry which is preliminary data.</text>
</comment>
<keyword evidence="2" id="KW-1185">Reference proteome</keyword>
<proteinExistence type="predicted"/>
<gene>
    <name evidence="1" type="ORF">KQ910_00620</name>
</gene>
<dbReference type="EMBL" id="JAHOPB010000001">
    <property type="protein sequence ID" value="MBU8872240.1"/>
    <property type="molecule type" value="Genomic_DNA"/>
</dbReference>
<dbReference type="RefSeq" id="WP_216955953.1">
    <property type="nucleotide sequence ID" value="NZ_JAHOPB010000001.1"/>
</dbReference>
<protein>
    <submittedName>
        <fullName evidence="1">Uncharacterized protein</fullName>
    </submittedName>
</protein>
<organism evidence="1 2">
    <name type="scientific">Reyranella humidisoli</name>
    <dbReference type="NCBI Taxonomy" id="2849149"/>
    <lineage>
        <taxon>Bacteria</taxon>
        <taxon>Pseudomonadati</taxon>
        <taxon>Pseudomonadota</taxon>
        <taxon>Alphaproteobacteria</taxon>
        <taxon>Hyphomicrobiales</taxon>
        <taxon>Reyranellaceae</taxon>
        <taxon>Reyranella</taxon>
    </lineage>
</organism>
<evidence type="ECO:0000313" key="1">
    <source>
        <dbReference type="EMBL" id="MBU8872240.1"/>
    </source>
</evidence>
<dbReference type="Proteomes" id="UP000727907">
    <property type="component" value="Unassembled WGS sequence"/>
</dbReference>
<accession>A0ABS6IE36</accession>